<evidence type="ECO:0000256" key="1">
    <source>
        <dbReference type="SAM" id="MobiDB-lite"/>
    </source>
</evidence>
<organism evidence="3 4">
    <name type="scientific">Microdochium trichocladiopsis</name>
    <dbReference type="NCBI Taxonomy" id="1682393"/>
    <lineage>
        <taxon>Eukaryota</taxon>
        <taxon>Fungi</taxon>
        <taxon>Dikarya</taxon>
        <taxon>Ascomycota</taxon>
        <taxon>Pezizomycotina</taxon>
        <taxon>Sordariomycetes</taxon>
        <taxon>Xylariomycetidae</taxon>
        <taxon>Xylariales</taxon>
        <taxon>Microdochiaceae</taxon>
        <taxon>Microdochium</taxon>
    </lineage>
</organism>
<dbReference type="OrthoDB" id="5409186at2759"/>
<dbReference type="Proteomes" id="UP000756346">
    <property type="component" value="Unassembled WGS sequence"/>
</dbReference>
<keyword evidence="2" id="KW-0732">Signal</keyword>
<feature type="signal peptide" evidence="2">
    <location>
        <begin position="1"/>
        <end position="23"/>
    </location>
</feature>
<accession>A0A9P8Y8U0</accession>
<proteinExistence type="predicted"/>
<dbReference type="AlphaFoldDB" id="A0A9P8Y8U0"/>
<feature type="compositionally biased region" description="Pro residues" evidence="1">
    <location>
        <begin position="154"/>
        <end position="164"/>
    </location>
</feature>
<evidence type="ECO:0000313" key="3">
    <source>
        <dbReference type="EMBL" id="KAH7030810.1"/>
    </source>
</evidence>
<evidence type="ECO:0008006" key="5">
    <source>
        <dbReference type="Google" id="ProtNLM"/>
    </source>
</evidence>
<evidence type="ECO:0000256" key="2">
    <source>
        <dbReference type="SAM" id="SignalP"/>
    </source>
</evidence>
<dbReference type="GeneID" id="70177481"/>
<feature type="chain" id="PRO_5040353745" description="Prp 4 CRoW domain-containing protein" evidence="2">
    <location>
        <begin position="24"/>
        <end position="324"/>
    </location>
</feature>
<reference evidence="3" key="1">
    <citation type="journal article" date="2021" name="Nat. Commun.">
        <title>Genetic determinants of endophytism in the Arabidopsis root mycobiome.</title>
        <authorList>
            <person name="Mesny F."/>
            <person name="Miyauchi S."/>
            <person name="Thiergart T."/>
            <person name="Pickel B."/>
            <person name="Atanasova L."/>
            <person name="Karlsson M."/>
            <person name="Huettel B."/>
            <person name="Barry K.W."/>
            <person name="Haridas S."/>
            <person name="Chen C."/>
            <person name="Bauer D."/>
            <person name="Andreopoulos W."/>
            <person name="Pangilinan J."/>
            <person name="LaButti K."/>
            <person name="Riley R."/>
            <person name="Lipzen A."/>
            <person name="Clum A."/>
            <person name="Drula E."/>
            <person name="Henrissat B."/>
            <person name="Kohler A."/>
            <person name="Grigoriev I.V."/>
            <person name="Martin F.M."/>
            <person name="Hacquard S."/>
        </authorList>
    </citation>
    <scope>NUCLEOTIDE SEQUENCE</scope>
    <source>
        <strain evidence="3">MPI-CAGE-CH-0230</strain>
    </source>
</reference>
<protein>
    <recommendedName>
        <fullName evidence="5">Prp 4 CRoW domain-containing protein</fullName>
    </recommendedName>
</protein>
<feature type="compositionally biased region" description="Low complexity" evidence="1">
    <location>
        <begin position="170"/>
        <end position="184"/>
    </location>
</feature>
<gene>
    <name evidence="3" type="ORF">B0I36DRAFT_114329</name>
</gene>
<keyword evidence="4" id="KW-1185">Reference proteome</keyword>
<sequence length="324" mass="32081">MLVSSFSPMAMTALALIVGSSVAEPLRQPYRASTAARMSVRQAMGFGLGRRSSADSGYTPADQFCGAGDTCPEACGANYQTCASTDNQVHCFDPSVKQTCCPNGSGDACDAGFFCSADAKGATWCCPDSMTLEQCAQAYGLPGVLTSDSVPTSTPAPAPAPPPTSNDIGLPTTTTNTAANTAAPVLPPPASTPSDAAPTSQIFVETSASTGTGGGAHGPSTCQTLTSSEIIPSVITPDESAASTTPTSILLTAPPLSTTSTILIPAPTVRPSSSSTAPGTGVAVPTPSSNVPIAAANSRWSQMGGSGVGTGLLAAVGVAVVMVL</sequence>
<feature type="region of interest" description="Disordered" evidence="1">
    <location>
        <begin position="147"/>
        <end position="197"/>
    </location>
</feature>
<name>A0A9P8Y8U0_9PEZI</name>
<evidence type="ECO:0000313" key="4">
    <source>
        <dbReference type="Proteomes" id="UP000756346"/>
    </source>
</evidence>
<dbReference type="RefSeq" id="XP_046012490.1">
    <property type="nucleotide sequence ID" value="XM_046147935.1"/>
</dbReference>
<comment type="caution">
    <text evidence="3">The sequence shown here is derived from an EMBL/GenBank/DDBJ whole genome shotgun (WGS) entry which is preliminary data.</text>
</comment>
<dbReference type="EMBL" id="JAGTJQ010000005">
    <property type="protein sequence ID" value="KAH7030810.1"/>
    <property type="molecule type" value="Genomic_DNA"/>
</dbReference>